<dbReference type="PROSITE" id="PS50290">
    <property type="entry name" value="PI3_4_KINASE_3"/>
    <property type="match status" value="1"/>
</dbReference>
<dbReference type="PANTHER" id="PTHR10048">
    <property type="entry name" value="PHOSPHATIDYLINOSITOL KINASE"/>
    <property type="match status" value="1"/>
</dbReference>
<dbReference type="Pfam" id="PF00613">
    <property type="entry name" value="PI3Ka"/>
    <property type="match status" value="1"/>
</dbReference>
<comment type="similarity">
    <text evidence="5">Belongs to the PI3/PI4-kinase family.</text>
</comment>
<dbReference type="PROSITE" id="PS51546">
    <property type="entry name" value="PI3K_RBD"/>
    <property type="match status" value="1"/>
</dbReference>
<evidence type="ECO:0000256" key="4">
    <source>
        <dbReference type="ARBA" id="ARBA00022840"/>
    </source>
</evidence>
<dbReference type="Gene3D" id="2.60.40.150">
    <property type="entry name" value="C2 domain"/>
    <property type="match status" value="1"/>
</dbReference>
<dbReference type="GO" id="GO:0005524">
    <property type="term" value="F:ATP binding"/>
    <property type="evidence" value="ECO:0007669"/>
    <property type="project" value="UniProtKB-KW"/>
</dbReference>
<dbReference type="InterPro" id="IPR029071">
    <property type="entry name" value="Ubiquitin-like_domsf"/>
</dbReference>
<dbReference type="Gene3D" id="1.10.1070.11">
    <property type="entry name" value="Phosphatidylinositol 3-/4-kinase, catalytic domain"/>
    <property type="match status" value="1"/>
</dbReference>
<feature type="domain" description="PI3K-RBD" evidence="9">
    <location>
        <begin position="197"/>
        <end position="298"/>
    </location>
</feature>
<evidence type="ECO:0000259" key="8">
    <source>
        <dbReference type="PROSITE" id="PS51545"/>
    </source>
</evidence>
<dbReference type="GO" id="GO:0016477">
    <property type="term" value="P:cell migration"/>
    <property type="evidence" value="ECO:0007669"/>
    <property type="project" value="TreeGrafter"/>
</dbReference>
<evidence type="ECO:0000256" key="1">
    <source>
        <dbReference type="ARBA" id="ARBA00022679"/>
    </source>
</evidence>
<dbReference type="Pfam" id="PF00794">
    <property type="entry name" value="PI3K_rbd"/>
    <property type="match status" value="1"/>
</dbReference>
<dbReference type="Gene3D" id="3.10.20.770">
    <property type="match status" value="1"/>
</dbReference>
<dbReference type="InterPro" id="IPR001263">
    <property type="entry name" value="PI3K_accessory_dom"/>
</dbReference>
<evidence type="ECO:0000259" key="9">
    <source>
        <dbReference type="PROSITE" id="PS51546"/>
    </source>
</evidence>
<dbReference type="SMART" id="SM00144">
    <property type="entry name" value="PI3K_rbd"/>
    <property type="match status" value="1"/>
</dbReference>
<organism evidence="11 12">
    <name type="scientific">Syphacia muris</name>
    <dbReference type="NCBI Taxonomy" id="451379"/>
    <lineage>
        <taxon>Eukaryota</taxon>
        <taxon>Metazoa</taxon>
        <taxon>Ecdysozoa</taxon>
        <taxon>Nematoda</taxon>
        <taxon>Chromadorea</taxon>
        <taxon>Rhabditida</taxon>
        <taxon>Spirurina</taxon>
        <taxon>Oxyuridomorpha</taxon>
        <taxon>Oxyuroidea</taxon>
        <taxon>Oxyuridae</taxon>
        <taxon>Syphacia</taxon>
    </lineage>
</organism>
<dbReference type="SMART" id="SM00145">
    <property type="entry name" value="PI3Ka"/>
    <property type="match status" value="1"/>
</dbReference>
<dbReference type="CDD" id="cd00864">
    <property type="entry name" value="PI3Ka"/>
    <property type="match status" value="1"/>
</dbReference>
<evidence type="ECO:0000313" key="11">
    <source>
        <dbReference type="Proteomes" id="UP000046393"/>
    </source>
</evidence>
<evidence type="ECO:0000313" key="12">
    <source>
        <dbReference type="WBParaSite" id="SMUV_0000744301-mRNA-1"/>
    </source>
</evidence>
<reference evidence="12" key="1">
    <citation type="submission" date="2017-02" db="UniProtKB">
        <authorList>
            <consortium name="WormBaseParasite"/>
        </authorList>
    </citation>
    <scope>IDENTIFICATION</scope>
</reference>
<dbReference type="SUPFAM" id="SSF56112">
    <property type="entry name" value="Protein kinase-like (PK-like)"/>
    <property type="match status" value="1"/>
</dbReference>
<dbReference type="WBParaSite" id="SMUV_0000744301-mRNA-1">
    <property type="protein sequence ID" value="SMUV_0000744301-mRNA-1"/>
    <property type="gene ID" value="SMUV_0000744301"/>
</dbReference>
<dbReference type="InterPro" id="IPR003113">
    <property type="entry name" value="PI3K_ABD"/>
</dbReference>
<keyword evidence="2" id="KW-0547">Nucleotide-binding</keyword>
<keyword evidence="1" id="KW-0808">Transferase</keyword>
<keyword evidence="3" id="KW-0418">Kinase</keyword>
<dbReference type="InterPro" id="IPR036940">
    <property type="entry name" value="PI3/4_kinase_cat_sf"/>
</dbReference>
<dbReference type="SUPFAM" id="SSF48371">
    <property type="entry name" value="ARM repeat"/>
    <property type="match status" value="1"/>
</dbReference>
<dbReference type="InterPro" id="IPR002420">
    <property type="entry name" value="PI3K-type_C2_dom"/>
</dbReference>
<dbReference type="STRING" id="451379.A0A0N5ARQ0"/>
<accession>A0A0N5ARQ0</accession>
<dbReference type="SMART" id="SM00146">
    <property type="entry name" value="PI3Kc"/>
    <property type="match status" value="1"/>
</dbReference>
<dbReference type="InterPro" id="IPR042236">
    <property type="entry name" value="PI3K_accessory_sf"/>
</dbReference>
<dbReference type="Pfam" id="PF00454">
    <property type="entry name" value="PI3_PI4_kinase"/>
    <property type="match status" value="1"/>
</dbReference>
<dbReference type="PROSITE" id="PS51545">
    <property type="entry name" value="PIK_HELICAL"/>
    <property type="match status" value="1"/>
</dbReference>
<feature type="domain" description="PIK helical" evidence="8">
    <location>
        <begin position="515"/>
        <end position="706"/>
    </location>
</feature>
<keyword evidence="11" id="KW-1185">Reference proteome</keyword>
<evidence type="ECO:0000259" key="10">
    <source>
        <dbReference type="PROSITE" id="PS51547"/>
    </source>
</evidence>
<dbReference type="SUPFAM" id="SSF49562">
    <property type="entry name" value="C2 domain (Calcium/lipid-binding domain, CaLB)"/>
    <property type="match status" value="1"/>
</dbReference>
<dbReference type="InterPro" id="IPR016024">
    <property type="entry name" value="ARM-type_fold"/>
</dbReference>
<feature type="domain" description="C2 PI3K-type" evidence="10">
    <location>
        <begin position="341"/>
        <end position="494"/>
    </location>
</feature>
<protein>
    <submittedName>
        <fullName evidence="12">C2 domain-containing protein</fullName>
    </submittedName>
</protein>
<dbReference type="GO" id="GO:0043491">
    <property type="term" value="P:phosphatidylinositol 3-kinase/protein kinase B signal transduction"/>
    <property type="evidence" value="ECO:0007669"/>
    <property type="project" value="TreeGrafter"/>
</dbReference>
<dbReference type="InterPro" id="IPR035892">
    <property type="entry name" value="C2_domain_sf"/>
</dbReference>
<sequence length="1076" mass="125319">MSRDREKTSTDAADKDDWTLFDFGIKELQNYTEIDVLGPNGVYVKLSCRPSTSLRMLKEDALFELKKFVASSILKHLDDYICLTVGKCGEMKELLDESKTIPFLKLFVPLIVLRKLEGCREEKIVFVPGNLIGHPIPEIEKHLNHEDMVFRLELFHVTQRSLKIRQISGCNHYAFVEESLHEVDEDIPLKLKSKIKGSNLYLEVWYWSHDDELAGNDSNCICASIRKVILVKPSDVIQQALQFFRERKNIRITESPSEFLLQIVGSNRYLSKDVLLTTYQYIREAFENYRCPKLLMRRRKLVISELPKPPPLIAPSWVESYEERIADDKARKKKCVCSWDCTDTLKFQLHNVSSTEIDSYDNIYLRAAIFVGMSLICVTESPLASSSCSFWSKCYVNFKLKISDIAQGAQLCLSVVGIKGRLREEHIGIGWANMRLFNWKNELIQGRYSLKIHPYPKNFYDLLYPQGTIDVENDRILGSIQLEFFDFEKIIRFPSNDEIDAYIRIMDNRKIEVPLKESAVKSDGHKLEIISKIESMEGQNLNSEQLEVLWVTREYIAKYKPNLLPYLAGSPIIWSSRSLTARFYDILKRWETISPAISLELLDLRYPDYRLREFAVKRLDENFPGDRIRSFINPLIQGLKSEPFGKSALAEMLLRRSLCNIRVAYMFFWLLRSELEQICLKFQDGSFSLSKLYKRFALLIEAFCWGMSAHLDLMLKQVSVLSWFVEVTLYIKRHHKDKESATKYFRMVLEENADKIQNFPSPLEPTIVVGKLDILSCCVLGSAKQPLLLCWYIDEPLARVLDDNKYRIIFKNGDDLRQDMLTLHTMTIMDALWKKNDMEFSMNLYPVLPMGKSVGAITVVPNSRTLFQIQCERIKRGMNLNMEVEVLDEWIRERAHDSNRYLEYVDRFAASCAGYCVATFVLGVKDRHQDNIMLTGDGRLFHIDFGHFLNHCKKKFGITRDRVPFVLTDHFLYVVAKGNQTFREGADYIRFKRMCLDAYLVLYDRRRLFVSMFTMLIRMGLPELKNDDDLGALRSALCYGVKREDAIKFFERTFDEAISGSWTTRTNWFFHSVKHI</sequence>
<dbReference type="InterPro" id="IPR000341">
    <property type="entry name" value="PI3K_Ras-bd_dom"/>
</dbReference>
<proteinExistence type="inferred from homology"/>
<dbReference type="FunFam" id="1.10.1070.11:FF:000001">
    <property type="entry name" value="Phosphatidylinositol 4,5-bisphosphate 3-kinase catalytic subunit"/>
    <property type="match status" value="1"/>
</dbReference>
<dbReference type="PROSITE" id="PS51547">
    <property type="entry name" value="C2_PI3K"/>
    <property type="match status" value="1"/>
</dbReference>
<keyword evidence="4" id="KW-0067">ATP-binding</keyword>
<dbReference type="SUPFAM" id="SSF54236">
    <property type="entry name" value="Ubiquitin-like"/>
    <property type="match status" value="1"/>
</dbReference>
<dbReference type="GO" id="GO:0005737">
    <property type="term" value="C:cytoplasm"/>
    <property type="evidence" value="ECO:0007669"/>
    <property type="project" value="UniProtKB-ARBA"/>
</dbReference>
<dbReference type="PROSITE" id="PS51544">
    <property type="entry name" value="PI3K_ABD"/>
    <property type="match status" value="1"/>
</dbReference>
<dbReference type="Proteomes" id="UP000046393">
    <property type="component" value="Unplaced"/>
</dbReference>
<dbReference type="PANTHER" id="PTHR10048:SF111">
    <property type="entry name" value="PHOSPHATIDYLINOSITOL 3-KINASE AGE-1"/>
    <property type="match status" value="1"/>
</dbReference>
<dbReference type="GO" id="GO:0016303">
    <property type="term" value="F:1-phosphatidylinositol-3-kinase activity"/>
    <property type="evidence" value="ECO:0007669"/>
    <property type="project" value="TreeGrafter"/>
</dbReference>
<feature type="domain" description="PI3K/PI4K catalytic" evidence="6">
    <location>
        <begin position="773"/>
        <end position="1062"/>
    </location>
</feature>
<dbReference type="Gene3D" id="3.30.1010.10">
    <property type="entry name" value="Phosphatidylinositol 3-kinase Catalytic Subunit, Chain A, domain 4"/>
    <property type="match status" value="1"/>
</dbReference>
<dbReference type="GO" id="GO:0048015">
    <property type="term" value="P:phosphatidylinositol-mediated signaling"/>
    <property type="evidence" value="ECO:0007669"/>
    <property type="project" value="TreeGrafter"/>
</dbReference>
<dbReference type="Pfam" id="PF00792">
    <property type="entry name" value="PI3K_C2"/>
    <property type="match status" value="1"/>
</dbReference>
<evidence type="ECO:0000256" key="2">
    <source>
        <dbReference type="ARBA" id="ARBA00022741"/>
    </source>
</evidence>
<dbReference type="PROSITE" id="PS00916">
    <property type="entry name" value="PI3_4_KINASE_2"/>
    <property type="match status" value="1"/>
</dbReference>
<dbReference type="InterPro" id="IPR011009">
    <property type="entry name" value="Kinase-like_dom_sf"/>
</dbReference>
<dbReference type="Gene3D" id="1.25.40.70">
    <property type="entry name" value="Phosphatidylinositol 3-kinase, accessory domain (PIK)"/>
    <property type="match status" value="1"/>
</dbReference>
<evidence type="ECO:0000256" key="3">
    <source>
        <dbReference type="ARBA" id="ARBA00022777"/>
    </source>
</evidence>
<dbReference type="InterPro" id="IPR015433">
    <property type="entry name" value="PI3/4_kinase"/>
</dbReference>
<evidence type="ECO:0000256" key="5">
    <source>
        <dbReference type="PROSITE-ProRule" id="PRU00880"/>
    </source>
</evidence>
<dbReference type="AlphaFoldDB" id="A0A0N5ARQ0"/>
<evidence type="ECO:0000259" key="6">
    <source>
        <dbReference type="PROSITE" id="PS50290"/>
    </source>
</evidence>
<dbReference type="GO" id="GO:0035005">
    <property type="term" value="F:1-phosphatidylinositol-4-phosphate 3-kinase activity"/>
    <property type="evidence" value="ECO:0007669"/>
    <property type="project" value="TreeGrafter"/>
</dbReference>
<feature type="domain" description="PI3K-ABD" evidence="7">
    <location>
        <begin position="28"/>
        <end position="117"/>
    </location>
</feature>
<dbReference type="GO" id="GO:0005942">
    <property type="term" value="C:phosphatidylinositol 3-kinase complex"/>
    <property type="evidence" value="ECO:0007669"/>
    <property type="project" value="TreeGrafter"/>
</dbReference>
<dbReference type="InterPro" id="IPR018936">
    <property type="entry name" value="PI3/4_kinase_CS"/>
</dbReference>
<dbReference type="InterPro" id="IPR000403">
    <property type="entry name" value="PI3/4_kinase_cat_dom"/>
</dbReference>
<name>A0A0N5ARQ0_9BILA</name>
<dbReference type="GO" id="GO:0005886">
    <property type="term" value="C:plasma membrane"/>
    <property type="evidence" value="ECO:0007669"/>
    <property type="project" value="TreeGrafter"/>
</dbReference>
<evidence type="ECO:0000259" key="7">
    <source>
        <dbReference type="PROSITE" id="PS51544"/>
    </source>
</evidence>